<reference evidence="3" key="1">
    <citation type="submission" date="2017-09" db="EMBL/GenBank/DDBJ databases">
        <title>Depth-based differentiation of microbial function through sediment-hosted aquifers and enrichment of novel symbionts in the deep terrestrial subsurface.</title>
        <authorList>
            <person name="Probst A.J."/>
            <person name="Ladd B."/>
            <person name="Jarett J.K."/>
            <person name="Geller-Mcgrath D.E."/>
            <person name="Sieber C.M.K."/>
            <person name="Emerson J.B."/>
            <person name="Anantharaman K."/>
            <person name="Thomas B.C."/>
            <person name="Malmstrom R."/>
            <person name="Stieglmeier M."/>
            <person name="Klingl A."/>
            <person name="Woyke T."/>
            <person name="Ryan C.M."/>
            <person name="Banfield J.F."/>
        </authorList>
    </citation>
    <scope>NUCLEOTIDE SEQUENCE [LARGE SCALE GENOMIC DNA]</scope>
</reference>
<feature type="transmembrane region" description="Helical" evidence="1">
    <location>
        <begin position="260"/>
        <end position="279"/>
    </location>
</feature>
<evidence type="ECO:0000313" key="2">
    <source>
        <dbReference type="EMBL" id="PJC27867.1"/>
    </source>
</evidence>
<protein>
    <recommendedName>
        <fullName evidence="4">PPM-type phosphatase domain-containing protein</fullName>
    </recommendedName>
</protein>
<keyword evidence="1" id="KW-0812">Transmembrane</keyword>
<dbReference type="InterPro" id="IPR011042">
    <property type="entry name" value="6-blade_b-propeller_TolB-like"/>
</dbReference>
<proteinExistence type="predicted"/>
<sequence length="618" mass="67368">MAKFLLEIAKIVGTSTQNSGSWVHAFSPSQAEKISQRGQLLAVIGIANPPEEVEIATAGREIISRLHEEYFGDLIASPLEQLKKAVEKIGLETTGEVEIDVGAIAVVGNVLYGAVNNGARLVLARKGKVATILVGKETISGYLEDGDLFCLGTGEFFQLVPQGVLQAALTTNSPSEAAESIAPVVHGQEDGGKAAAVIFKVKKQEFKETELPEIKKQDRELNRIFQVGKTIAAKVKEKTLEKITSLAESQKKTPRSQKTVITVALILLLILGVSVVLGARQRRHPGLTQKTSVLLEQAQEKLKEGKDLLTLNPTKASQLLLEAQDLTQQIESAGLKTEEFLKFQEELRQTLGKVLKEHQVEGAVFFDLELIKANAKGDNLTVLADQLVILDEVQSTIYGLGIKDKKSTILASGEKLRGIRLIAMLGDKIYALTEEGILETELRIKKDASWGEIVDMAGFGTSLYLLDKKGEIWKYPIAENGFGTKQKWLKGEAADFSQVVSVAIDGAIWVLGNDGKIWKFIQGTEENFRVTGLAKSLLNPSIIYTDSEQSSLYVLDKGNSRIVVLKKTGEYDSEYVWPASPSQGGQGIKDAVGLVVSEKEKKIFLLGGSKIYTLELKI</sequence>
<evidence type="ECO:0008006" key="4">
    <source>
        <dbReference type="Google" id="ProtNLM"/>
    </source>
</evidence>
<dbReference type="AlphaFoldDB" id="A0A2M8ERX2"/>
<dbReference type="SUPFAM" id="SSF63825">
    <property type="entry name" value="YWTD domain"/>
    <property type="match status" value="1"/>
</dbReference>
<dbReference type="Proteomes" id="UP000229816">
    <property type="component" value="Unassembled WGS sequence"/>
</dbReference>
<evidence type="ECO:0000256" key="1">
    <source>
        <dbReference type="SAM" id="Phobius"/>
    </source>
</evidence>
<dbReference type="Gene3D" id="2.120.10.30">
    <property type="entry name" value="TolB, C-terminal domain"/>
    <property type="match status" value="1"/>
</dbReference>
<keyword evidence="1" id="KW-0472">Membrane</keyword>
<accession>A0A2M8ERX2</accession>
<evidence type="ECO:0000313" key="3">
    <source>
        <dbReference type="Proteomes" id="UP000229816"/>
    </source>
</evidence>
<name>A0A2M8ERX2_9BACT</name>
<comment type="caution">
    <text evidence="2">The sequence shown here is derived from an EMBL/GenBank/DDBJ whole genome shotgun (WGS) entry which is preliminary data.</text>
</comment>
<dbReference type="EMBL" id="PFSF01000071">
    <property type="protein sequence ID" value="PJC27867.1"/>
    <property type="molecule type" value="Genomic_DNA"/>
</dbReference>
<keyword evidence="1" id="KW-1133">Transmembrane helix</keyword>
<organism evidence="2 3">
    <name type="scientific">Candidatus Shapirobacteria bacterium CG_4_9_14_0_2_um_filter_39_11</name>
    <dbReference type="NCBI Taxonomy" id="1974478"/>
    <lineage>
        <taxon>Bacteria</taxon>
        <taxon>Candidatus Shapironibacteriota</taxon>
    </lineage>
</organism>
<gene>
    <name evidence="2" type="ORF">CO054_03230</name>
</gene>